<feature type="transmembrane region" description="Helical" evidence="7">
    <location>
        <begin position="43"/>
        <end position="60"/>
    </location>
</feature>
<protein>
    <submittedName>
        <fullName evidence="8">Cytochrome P450</fullName>
    </submittedName>
</protein>
<comment type="similarity">
    <text evidence="1 6">Belongs to the cytochrome P450 family.</text>
</comment>
<feature type="binding site" description="axial binding residue" evidence="5">
    <location>
        <position position="477"/>
    </location>
    <ligand>
        <name>heme</name>
        <dbReference type="ChEBI" id="CHEBI:30413"/>
    </ligand>
    <ligandPart>
        <name>Fe</name>
        <dbReference type="ChEBI" id="CHEBI:18248"/>
    </ligandPart>
</feature>
<dbReference type="PANTHER" id="PTHR46300:SF8">
    <property type="entry name" value="CYTOCHROME P450 2E1"/>
    <property type="match status" value="1"/>
</dbReference>
<keyword evidence="2 5" id="KW-0479">Metal-binding</keyword>
<dbReference type="SUPFAM" id="SSF48264">
    <property type="entry name" value="Cytochrome P450"/>
    <property type="match status" value="1"/>
</dbReference>
<dbReference type="GO" id="GO:0020037">
    <property type="term" value="F:heme binding"/>
    <property type="evidence" value="ECO:0007669"/>
    <property type="project" value="InterPro"/>
</dbReference>
<evidence type="ECO:0000256" key="5">
    <source>
        <dbReference type="PIRSR" id="PIRSR602401-1"/>
    </source>
</evidence>
<dbReference type="InterPro" id="IPR017972">
    <property type="entry name" value="Cyt_P450_CS"/>
</dbReference>
<evidence type="ECO:0000256" key="4">
    <source>
        <dbReference type="ARBA" id="ARBA00023004"/>
    </source>
</evidence>
<keyword evidence="7" id="KW-1133">Transmembrane helix</keyword>
<evidence type="ECO:0000256" key="6">
    <source>
        <dbReference type="RuleBase" id="RU000461"/>
    </source>
</evidence>
<evidence type="ECO:0000313" key="9">
    <source>
        <dbReference type="Proteomes" id="UP001056384"/>
    </source>
</evidence>
<accession>A0A9Q9APP4</accession>
<name>A0A9Q9APP4_9PEZI</name>
<organism evidence="8 9">
    <name type="scientific">Septoria linicola</name>
    <dbReference type="NCBI Taxonomy" id="215465"/>
    <lineage>
        <taxon>Eukaryota</taxon>
        <taxon>Fungi</taxon>
        <taxon>Dikarya</taxon>
        <taxon>Ascomycota</taxon>
        <taxon>Pezizomycotina</taxon>
        <taxon>Dothideomycetes</taxon>
        <taxon>Dothideomycetidae</taxon>
        <taxon>Mycosphaerellales</taxon>
        <taxon>Mycosphaerellaceae</taxon>
        <taxon>Septoria</taxon>
    </lineage>
</organism>
<dbReference type="PRINTS" id="PR00463">
    <property type="entry name" value="EP450I"/>
</dbReference>
<dbReference type="Gene3D" id="1.10.630.10">
    <property type="entry name" value="Cytochrome P450"/>
    <property type="match status" value="1"/>
</dbReference>
<keyword evidence="5 6" id="KW-0349">Heme</keyword>
<gene>
    <name evidence="8" type="ORF">Slin15195_G061090</name>
</gene>
<evidence type="ECO:0000313" key="8">
    <source>
        <dbReference type="EMBL" id="USW52790.1"/>
    </source>
</evidence>
<keyword evidence="4 5" id="KW-0408">Iron</keyword>
<dbReference type="OrthoDB" id="1470350at2759"/>
<dbReference type="InterPro" id="IPR001128">
    <property type="entry name" value="Cyt_P450"/>
</dbReference>
<dbReference type="InterPro" id="IPR036396">
    <property type="entry name" value="Cyt_P450_sf"/>
</dbReference>
<dbReference type="Proteomes" id="UP001056384">
    <property type="component" value="Chromosome 4"/>
</dbReference>
<dbReference type="PROSITE" id="PS00086">
    <property type="entry name" value="CYTOCHROME_P450"/>
    <property type="match status" value="1"/>
</dbReference>
<comment type="cofactor">
    <cofactor evidence="5">
        <name>heme</name>
        <dbReference type="ChEBI" id="CHEBI:30413"/>
    </cofactor>
</comment>
<dbReference type="GO" id="GO:0005506">
    <property type="term" value="F:iron ion binding"/>
    <property type="evidence" value="ECO:0007669"/>
    <property type="project" value="InterPro"/>
</dbReference>
<dbReference type="GO" id="GO:0004497">
    <property type="term" value="F:monooxygenase activity"/>
    <property type="evidence" value="ECO:0007669"/>
    <property type="project" value="UniProtKB-KW"/>
</dbReference>
<evidence type="ECO:0000256" key="2">
    <source>
        <dbReference type="ARBA" id="ARBA00022723"/>
    </source>
</evidence>
<keyword evidence="6" id="KW-0503">Monooxygenase</keyword>
<dbReference type="EMBL" id="CP099421">
    <property type="protein sequence ID" value="USW52790.1"/>
    <property type="molecule type" value="Genomic_DNA"/>
</dbReference>
<evidence type="ECO:0000256" key="3">
    <source>
        <dbReference type="ARBA" id="ARBA00023002"/>
    </source>
</evidence>
<keyword evidence="3 6" id="KW-0560">Oxidoreductase</keyword>
<keyword evidence="7" id="KW-0812">Transmembrane</keyword>
<evidence type="ECO:0000256" key="1">
    <source>
        <dbReference type="ARBA" id="ARBA00010617"/>
    </source>
</evidence>
<dbReference type="PANTHER" id="PTHR46300">
    <property type="entry name" value="P450, PUTATIVE (EUROFUNG)-RELATED-RELATED"/>
    <property type="match status" value="1"/>
</dbReference>
<sequence length="598" mass="67609">MAQVKSPAEQMLASATGSSSQVNIVDPLAGSNNASSIFQQPKFVLTFLLVLSLVIARVFTSNKKQLPPGVKPLPRLPGLPYAGRFWDVPGPGIEAAWHFGGLHKQYGPIYEWKVMGVIHIWIESDKIARDLFVTRQKNYCDRNELPAAIGVREGAEILPLMGYGEKFRRYKNFMHLIMRHATPKTFYNWPSIENKRTLRRVLERPDRWSENMLVHCARTIAGVAWADPEHGSKLLTIIPVILKAVSPAGPLINKLTFLANLPESVSPWKQAETLRRQEMTDAFVEALQDVKRRTDAGDCDDCWSKLWTTKEKGTEHLDDYEAAHAIGSSSFVAIATVGGPLHAFFTAMCHYPSWQSKVVEEIDRVCGNRPPEMSDMPNLPHLRATVKEIVRWRQATPLGVPHVVMEDDIYEGYHIPKGAICHANHYLISREESIYPSGNEFIPERWLSPAYPTYKEPLTEFPNLSGDRGFGYGNRSCPGVDLTQCELLGLIGHLIWAFEIKRLEGKEAAEHPVPWYETAPWVITMSKPFKCDVKVRSEEKRRWIEENAPDGASLIRESERERKTKWDVVRKKGQEHFNWDGLTDQASGHSGKVYGPGV</sequence>
<dbReference type="GO" id="GO:0016705">
    <property type="term" value="F:oxidoreductase activity, acting on paired donors, with incorporation or reduction of molecular oxygen"/>
    <property type="evidence" value="ECO:0007669"/>
    <property type="project" value="InterPro"/>
</dbReference>
<dbReference type="AlphaFoldDB" id="A0A9Q9APP4"/>
<keyword evidence="9" id="KW-1185">Reference proteome</keyword>
<keyword evidence="7" id="KW-0472">Membrane</keyword>
<dbReference type="InterPro" id="IPR050364">
    <property type="entry name" value="Cytochrome_P450_fung"/>
</dbReference>
<proteinExistence type="inferred from homology"/>
<reference evidence="8" key="1">
    <citation type="submission" date="2022-06" db="EMBL/GenBank/DDBJ databases">
        <title>Complete genome sequences of two strains of the flax pathogen Septoria linicola.</title>
        <authorList>
            <person name="Lapalu N."/>
            <person name="Simon A."/>
            <person name="Demenou B."/>
            <person name="Paumier D."/>
            <person name="Guillot M.-P."/>
            <person name="Gout L."/>
            <person name="Valade R."/>
        </authorList>
    </citation>
    <scope>NUCLEOTIDE SEQUENCE</scope>
    <source>
        <strain evidence="8">SE15195</strain>
    </source>
</reference>
<dbReference type="InterPro" id="IPR002401">
    <property type="entry name" value="Cyt_P450_E_grp-I"/>
</dbReference>
<evidence type="ECO:0000256" key="7">
    <source>
        <dbReference type="SAM" id="Phobius"/>
    </source>
</evidence>
<dbReference type="Pfam" id="PF00067">
    <property type="entry name" value="p450"/>
    <property type="match status" value="1"/>
</dbReference>